<comment type="subcellular location">
    <subcellularLocation>
        <location evidence="1 7">Periplasm</location>
    </subcellularLocation>
</comment>
<dbReference type="InterPro" id="IPR018950">
    <property type="entry name" value="DiS-bond_isomerase_DsbC/G_N"/>
</dbReference>
<dbReference type="CDD" id="cd03020">
    <property type="entry name" value="DsbA_DsbC_DsbG"/>
    <property type="match status" value="1"/>
</dbReference>
<feature type="domain" description="Disulphide bond isomerase DsbC/G N-terminal" evidence="8">
    <location>
        <begin position="29"/>
        <end position="97"/>
    </location>
</feature>
<dbReference type="Gene3D" id="3.10.450.70">
    <property type="entry name" value="Disulphide bond isomerase, DsbC/G, N-terminal"/>
    <property type="match status" value="1"/>
</dbReference>
<dbReference type="Pfam" id="PF13098">
    <property type="entry name" value="Thioredoxin_2"/>
    <property type="match status" value="1"/>
</dbReference>
<accession>A0A502KSW6</accession>
<comment type="caution">
    <text evidence="10">The sequence shown here is derived from an EMBL/GenBank/DDBJ whole genome shotgun (WGS) entry which is preliminary data.</text>
</comment>
<evidence type="ECO:0000259" key="9">
    <source>
        <dbReference type="Pfam" id="PF13098"/>
    </source>
</evidence>
<gene>
    <name evidence="10" type="ORF">EPA86_10915</name>
</gene>
<evidence type="ECO:0000256" key="4">
    <source>
        <dbReference type="ARBA" id="ARBA00022764"/>
    </source>
</evidence>
<evidence type="ECO:0000256" key="7">
    <source>
        <dbReference type="RuleBase" id="RU364038"/>
    </source>
</evidence>
<protein>
    <recommendedName>
        <fullName evidence="7">Thiol:disulfide interchange protein</fullName>
    </recommendedName>
</protein>
<evidence type="ECO:0000259" key="8">
    <source>
        <dbReference type="Pfam" id="PF10411"/>
    </source>
</evidence>
<evidence type="ECO:0000256" key="2">
    <source>
        <dbReference type="ARBA" id="ARBA00009813"/>
    </source>
</evidence>
<dbReference type="InterPro" id="IPR033954">
    <property type="entry name" value="DiS-bond_Isoase_DsbC/G"/>
</dbReference>
<reference evidence="10 11" key="1">
    <citation type="submission" date="2019-01" db="EMBL/GenBank/DDBJ databases">
        <title>Litorilituus lipolytica sp. nov., isolated from intertidal sand of the Yellow Sea in China.</title>
        <authorList>
            <person name="Liu A."/>
        </authorList>
    </citation>
    <scope>NUCLEOTIDE SEQUENCE [LARGE SCALE GENOMIC DNA]</scope>
    <source>
        <strain evidence="10 11">RZ04</strain>
    </source>
</reference>
<dbReference type="EMBL" id="SAWY01000021">
    <property type="protein sequence ID" value="TPH14606.1"/>
    <property type="molecule type" value="Genomic_DNA"/>
</dbReference>
<dbReference type="OrthoDB" id="12976at2"/>
<evidence type="ECO:0000256" key="3">
    <source>
        <dbReference type="ARBA" id="ARBA00022729"/>
    </source>
</evidence>
<organism evidence="10 11">
    <name type="scientific">Litorilituus lipolyticus</name>
    <dbReference type="NCBI Taxonomy" id="2491017"/>
    <lineage>
        <taxon>Bacteria</taxon>
        <taxon>Pseudomonadati</taxon>
        <taxon>Pseudomonadota</taxon>
        <taxon>Gammaproteobacteria</taxon>
        <taxon>Alteromonadales</taxon>
        <taxon>Colwelliaceae</taxon>
        <taxon>Litorilituus</taxon>
    </lineage>
</organism>
<dbReference type="PANTHER" id="PTHR35272:SF3">
    <property type="entry name" value="THIOL:DISULFIDE INTERCHANGE PROTEIN DSBC"/>
    <property type="match status" value="1"/>
</dbReference>
<dbReference type="InterPro" id="IPR009094">
    <property type="entry name" value="DiS-bond_isomerase_DsbC/G_N_sf"/>
</dbReference>
<evidence type="ECO:0000256" key="5">
    <source>
        <dbReference type="ARBA" id="ARBA00023157"/>
    </source>
</evidence>
<feature type="domain" description="Thioredoxin-like fold" evidence="9">
    <location>
        <begin position="123"/>
        <end position="243"/>
    </location>
</feature>
<keyword evidence="4 7" id="KW-0574">Periplasm</keyword>
<keyword evidence="11" id="KW-1185">Reference proteome</keyword>
<dbReference type="SUPFAM" id="SSF54423">
    <property type="entry name" value="DsbC/DsbG N-terminal domain-like"/>
    <property type="match status" value="1"/>
</dbReference>
<comment type="similarity">
    <text evidence="2 7">Belongs to the thioredoxin family. DsbC subfamily.</text>
</comment>
<keyword evidence="5" id="KW-1015">Disulfide bond</keyword>
<evidence type="ECO:0000313" key="10">
    <source>
        <dbReference type="EMBL" id="TPH14606.1"/>
    </source>
</evidence>
<comment type="function">
    <text evidence="7">Required for disulfide bond formation in some periplasmic proteins. Acts by transferring its disulfide bond to other proteins and is reduced in the process.</text>
</comment>
<dbReference type="InterPro" id="IPR036249">
    <property type="entry name" value="Thioredoxin-like_sf"/>
</dbReference>
<dbReference type="Gene3D" id="3.40.30.10">
    <property type="entry name" value="Glutaredoxin"/>
    <property type="match status" value="1"/>
</dbReference>
<dbReference type="InterPro" id="IPR051470">
    <property type="entry name" value="Thiol:disulfide_interchange"/>
</dbReference>
<sequence>MKQLIANVSLITMIRLFGLTFIGIANAKANEIETLKSNLLAHAPKLVIESIHKSPVNALYEVQLATGETIYAFANGQYFLAGNLFKAEKGGSYLNVTKANKTQRRQSIIENLSTNTAISYPAMGTEKAQISVFTDVDCSFCRRFHGEVTVLNELGITVNYYAYPRMGLNSATYKTMNAIWCANDKQSALTQAKLNKEIDANTCNGSIDSHYKLAKSIGVRVTPSIVLANGELVEGYQQAKILAGKVFSIQ</sequence>
<dbReference type="InterPro" id="IPR012336">
    <property type="entry name" value="Thioredoxin-like_fold"/>
</dbReference>
<dbReference type="RefSeq" id="WP_140603501.1">
    <property type="nucleotide sequence ID" value="NZ_SAWY01000021.1"/>
</dbReference>
<proteinExistence type="inferred from homology"/>
<evidence type="ECO:0000256" key="1">
    <source>
        <dbReference type="ARBA" id="ARBA00004418"/>
    </source>
</evidence>
<dbReference type="GO" id="GO:0042597">
    <property type="term" value="C:periplasmic space"/>
    <property type="evidence" value="ECO:0007669"/>
    <property type="project" value="UniProtKB-SubCell"/>
</dbReference>
<dbReference type="Pfam" id="PF10411">
    <property type="entry name" value="DsbC_N"/>
    <property type="match status" value="1"/>
</dbReference>
<keyword evidence="3 7" id="KW-0732">Signal</keyword>
<name>A0A502KSW6_9GAMM</name>
<dbReference type="Proteomes" id="UP000315303">
    <property type="component" value="Unassembled WGS sequence"/>
</dbReference>
<keyword evidence="6 7" id="KW-0676">Redox-active center</keyword>
<evidence type="ECO:0000313" key="11">
    <source>
        <dbReference type="Proteomes" id="UP000315303"/>
    </source>
</evidence>
<dbReference type="SUPFAM" id="SSF52833">
    <property type="entry name" value="Thioredoxin-like"/>
    <property type="match status" value="1"/>
</dbReference>
<evidence type="ECO:0000256" key="6">
    <source>
        <dbReference type="ARBA" id="ARBA00023284"/>
    </source>
</evidence>
<dbReference type="PANTHER" id="PTHR35272">
    <property type="entry name" value="THIOL:DISULFIDE INTERCHANGE PROTEIN DSBC-RELATED"/>
    <property type="match status" value="1"/>
</dbReference>
<dbReference type="AlphaFoldDB" id="A0A502KSW6"/>